<evidence type="ECO:0000256" key="2">
    <source>
        <dbReference type="ARBA" id="ARBA00016165"/>
    </source>
</evidence>
<evidence type="ECO:0000256" key="5">
    <source>
        <dbReference type="ARBA" id="ARBA00022723"/>
    </source>
</evidence>
<keyword evidence="8 10" id="KW-0472">Membrane</keyword>
<feature type="binding site" description="covalent" evidence="9">
    <location>
        <position position="67"/>
    </location>
    <ligand>
        <name>heme c</name>
        <dbReference type="ChEBI" id="CHEBI:61717"/>
    </ligand>
</feature>
<evidence type="ECO:0000259" key="12">
    <source>
        <dbReference type="PROSITE" id="PS51007"/>
    </source>
</evidence>
<evidence type="ECO:0000256" key="11">
    <source>
        <dbReference type="SAM" id="SignalP"/>
    </source>
</evidence>
<comment type="cofactor">
    <cofactor evidence="9">
        <name>heme c</name>
        <dbReference type="ChEBI" id="CHEBI:61717"/>
    </cofactor>
    <text evidence="9">Binds 1 heme c group covalently per subunit.</text>
</comment>
<dbReference type="RefSeq" id="WP_189585596.1">
    <property type="nucleotide sequence ID" value="NZ_BMYV01000002.1"/>
</dbReference>
<evidence type="ECO:0000256" key="10">
    <source>
        <dbReference type="SAM" id="Phobius"/>
    </source>
</evidence>
<keyword evidence="11" id="KW-0732">Signal</keyword>
<sequence length="287" mass="31534">MAFKTTKNFILGAIVAAASVTGIAYAAGGGVESDYKMEHPDWSFNGPFGKYDMVAAQRGYKVYREVCASCHSLKYVAFRHLGDKGAPFYLADFENPNDNPYVKNFAADWTIEDIDNETGDVIERPGITADYFPPIFPNDAAARASNGGAIPPDLSSMVKARNNGADYVYNLMLAYGSPIPKGVEITPGLHWNPVMDGGKIAMAAPLSEGLVDYDPVEINDHGELKTIAAPEATVEQMSHDLVQFLAWSADPKMEQRKSVGLMTLIYLIILSLLLFLSYKRVWRNVKH</sequence>
<evidence type="ECO:0000256" key="7">
    <source>
        <dbReference type="ARBA" id="ARBA00023004"/>
    </source>
</evidence>
<evidence type="ECO:0000256" key="4">
    <source>
        <dbReference type="ARBA" id="ARBA00022692"/>
    </source>
</evidence>
<feature type="domain" description="Cytochrome c" evidence="12">
    <location>
        <begin position="54"/>
        <end position="151"/>
    </location>
</feature>
<keyword evidence="4 10" id="KW-0812">Transmembrane</keyword>
<dbReference type="Gene3D" id="1.10.760.10">
    <property type="entry name" value="Cytochrome c-like domain"/>
    <property type="match status" value="1"/>
</dbReference>
<feature type="binding site" description="covalent" evidence="9">
    <location>
        <position position="70"/>
    </location>
    <ligand>
        <name>heme c</name>
        <dbReference type="ChEBI" id="CHEBI:61717"/>
    </ligand>
</feature>
<dbReference type="GO" id="GO:0009055">
    <property type="term" value="F:electron transfer activity"/>
    <property type="evidence" value="ECO:0007669"/>
    <property type="project" value="InterPro"/>
</dbReference>
<dbReference type="AlphaFoldDB" id="A0A918KP27"/>
<protein>
    <recommendedName>
        <fullName evidence="2">Cytochrome c1</fullName>
    </recommendedName>
</protein>
<dbReference type="Proteomes" id="UP000600865">
    <property type="component" value="Unassembled WGS sequence"/>
</dbReference>
<feature type="binding site" description="covalent" evidence="9">
    <location>
        <position position="202"/>
    </location>
    <ligand>
        <name>heme c</name>
        <dbReference type="ChEBI" id="CHEBI:61717"/>
    </ligand>
</feature>
<dbReference type="GO" id="GO:0020037">
    <property type="term" value="F:heme binding"/>
    <property type="evidence" value="ECO:0007669"/>
    <property type="project" value="InterPro"/>
</dbReference>
<keyword evidence="7 9" id="KW-0408">Iron</keyword>
<comment type="subcellular location">
    <subcellularLocation>
        <location evidence="1">Membrane</location>
    </subcellularLocation>
</comment>
<evidence type="ECO:0000256" key="8">
    <source>
        <dbReference type="ARBA" id="ARBA00023136"/>
    </source>
</evidence>
<gene>
    <name evidence="13" type="ORF">GCM10011309_21680</name>
</gene>
<dbReference type="PROSITE" id="PS51007">
    <property type="entry name" value="CYTC"/>
    <property type="match status" value="1"/>
</dbReference>
<dbReference type="PANTHER" id="PTHR10266:SF3">
    <property type="entry name" value="CYTOCHROME C1, HEME PROTEIN, MITOCHONDRIAL"/>
    <property type="match status" value="1"/>
</dbReference>
<keyword evidence="14" id="KW-1185">Reference proteome</keyword>
<keyword evidence="6 10" id="KW-1133">Transmembrane helix</keyword>
<dbReference type="InterPro" id="IPR009056">
    <property type="entry name" value="Cyt_c-like_dom"/>
</dbReference>
<evidence type="ECO:0000313" key="13">
    <source>
        <dbReference type="EMBL" id="GGX71186.1"/>
    </source>
</evidence>
<dbReference type="PRINTS" id="PR00603">
    <property type="entry name" value="CYTOCHROMEC1"/>
</dbReference>
<feature type="transmembrane region" description="Helical" evidence="10">
    <location>
        <begin position="259"/>
        <end position="278"/>
    </location>
</feature>
<evidence type="ECO:0000256" key="1">
    <source>
        <dbReference type="ARBA" id="ARBA00004370"/>
    </source>
</evidence>
<name>A0A918KP27_9PROT</name>
<proteinExistence type="predicted"/>
<dbReference type="Pfam" id="PF02167">
    <property type="entry name" value="Cytochrom_C1"/>
    <property type="match status" value="1"/>
</dbReference>
<evidence type="ECO:0000313" key="14">
    <source>
        <dbReference type="Proteomes" id="UP000600865"/>
    </source>
</evidence>
<reference evidence="13 14" key="1">
    <citation type="journal article" date="2014" name="Int. J. Syst. Evol. Microbiol.">
        <title>Complete genome sequence of Corynebacterium casei LMG S-19264T (=DSM 44701T), isolated from a smear-ripened cheese.</title>
        <authorList>
            <consortium name="US DOE Joint Genome Institute (JGI-PGF)"/>
            <person name="Walter F."/>
            <person name="Albersmeier A."/>
            <person name="Kalinowski J."/>
            <person name="Ruckert C."/>
        </authorList>
    </citation>
    <scope>NUCLEOTIDE SEQUENCE [LARGE SCALE GENOMIC DNA]</scope>
    <source>
        <strain evidence="13 14">KCTC 23968</strain>
    </source>
</reference>
<accession>A0A918KP27</accession>
<feature type="chain" id="PRO_5036997384" description="Cytochrome c1" evidence="11">
    <location>
        <begin position="27"/>
        <end position="287"/>
    </location>
</feature>
<evidence type="ECO:0000256" key="6">
    <source>
        <dbReference type="ARBA" id="ARBA00022989"/>
    </source>
</evidence>
<evidence type="ECO:0000256" key="3">
    <source>
        <dbReference type="ARBA" id="ARBA00022617"/>
    </source>
</evidence>
<evidence type="ECO:0000256" key="9">
    <source>
        <dbReference type="PIRSR" id="PIRSR602326-1"/>
    </source>
</evidence>
<organism evidence="13 14">
    <name type="scientific">Litorimonas cladophorae</name>
    <dbReference type="NCBI Taxonomy" id="1220491"/>
    <lineage>
        <taxon>Bacteria</taxon>
        <taxon>Pseudomonadati</taxon>
        <taxon>Pseudomonadota</taxon>
        <taxon>Alphaproteobacteria</taxon>
        <taxon>Maricaulales</taxon>
        <taxon>Robiginitomaculaceae</taxon>
    </lineage>
</organism>
<keyword evidence="5 9" id="KW-0479">Metal-binding</keyword>
<dbReference type="GO" id="GO:0046872">
    <property type="term" value="F:metal ion binding"/>
    <property type="evidence" value="ECO:0007669"/>
    <property type="project" value="UniProtKB-KW"/>
</dbReference>
<keyword evidence="3 9" id="KW-0349">Heme</keyword>
<dbReference type="EMBL" id="BMYV01000002">
    <property type="protein sequence ID" value="GGX71186.1"/>
    <property type="molecule type" value="Genomic_DNA"/>
</dbReference>
<comment type="caution">
    <text evidence="13">The sequence shown here is derived from an EMBL/GenBank/DDBJ whole genome shotgun (WGS) entry which is preliminary data.</text>
</comment>
<feature type="signal peptide" evidence="11">
    <location>
        <begin position="1"/>
        <end position="26"/>
    </location>
</feature>
<dbReference type="InterPro" id="IPR002326">
    <property type="entry name" value="Cyt_c1"/>
</dbReference>
<feature type="binding site" description="covalent" evidence="9">
    <location>
        <position position="71"/>
    </location>
    <ligand>
        <name>heme c</name>
        <dbReference type="ChEBI" id="CHEBI:61717"/>
    </ligand>
</feature>
<dbReference type="InterPro" id="IPR036909">
    <property type="entry name" value="Cyt_c-like_dom_sf"/>
</dbReference>
<dbReference type="GO" id="GO:0016020">
    <property type="term" value="C:membrane"/>
    <property type="evidence" value="ECO:0007669"/>
    <property type="project" value="UniProtKB-SubCell"/>
</dbReference>
<dbReference type="PANTHER" id="PTHR10266">
    <property type="entry name" value="CYTOCHROME C1"/>
    <property type="match status" value="1"/>
</dbReference>
<dbReference type="SUPFAM" id="SSF46626">
    <property type="entry name" value="Cytochrome c"/>
    <property type="match status" value="1"/>
</dbReference>
<dbReference type="Gene3D" id="1.20.5.100">
    <property type="entry name" value="Cytochrome c1, transmembrane anchor, C-terminal"/>
    <property type="match status" value="1"/>
</dbReference>